<evidence type="ECO:0000259" key="3">
    <source>
        <dbReference type="Pfam" id="PF04780"/>
    </source>
</evidence>
<accession>A0A078HHQ6</accession>
<feature type="region of interest" description="Disordered" evidence="1">
    <location>
        <begin position="433"/>
        <end position="468"/>
    </location>
</feature>
<protein>
    <submittedName>
        <fullName evidence="4">BnaA06g16990D protein</fullName>
    </submittedName>
</protein>
<keyword evidence="2" id="KW-0812">Transmembrane</keyword>
<evidence type="ECO:0000256" key="2">
    <source>
        <dbReference type="SAM" id="Phobius"/>
    </source>
</evidence>
<dbReference type="Proteomes" id="UP000028999">
    <property type="component" value="Unassembled WGS sequence"/>
</dbReference>
<feature type="transmembrane region" description="Helical" evidence="2">
    <location>
        <begin position="595"/>
        <end position="616"/>
    </location>
</feature>
<keyword evidence="2" id="KW-1133">Transmembrane helix</keyword>
<evidence type="ECO:0000313" key="5">
    <source>
        <dbReference type="Proteomes" id="UP000028999"/>
    </source>
</evidence>
<reference evidence="4 5" key="1">
    <citation type="journal article" date="2014" name="Science">
        <title>Plant genetics. Early allopolyploid evolution in the post-Neolithic Brassica napus oilseed genome.</title>
        <authorList>
            <person name="Chalhoub B."/>
            <person name="Denoeud F."/>
            <person name="Liu S."/>
            <person name="Parkin I.A."/>
            <person name="Tang H."/>
            <person name="Wang X."/>
            <person name="Chiquet J."/>
            <person name="Belcram H."/>
            <person name="Tong C."/>
            <person name="Samans B."/>
            <person name="Correa M."/>
            <person name="Da Silva C."/>
            <person name="Just J."/>
            <person name="Falentin C."/>
            <person name="Koh C.S."/>
            <person name="Le Clainche I."/>
            <person name="Bernard M."/>
            <person name="Bento P."/>
            <person name="Noel B."/>
            <person name="Labadie K."/>
            <person name="Alberti A."/>
            <person name="Charles M."/>
            <person name="Arnaud D."/>
            <person name="Guo H."/>
            <person name="Daviaud C."/>
            <person name="Alamery S."/>
            <person name="Jabbari K."/>
            <person name="Zhao M."/>
            <person name="Edger P.P."/>
            <person name="Chelaifa H."/>
            <person name="Tack D."/>
            <person name="Lassalle G."/>
            <person name="Mestiri I."/>
            <person name="Schnel N."/>
            <person name="Le Paslier M.C."/>
            <person name="Fan G."/>
            <person name="Renault V."/>
            <person name="Bayer P.E."/>
            <person name="Golicz A.A."/>
            <person name="Manoli S."/>
            <person name="Lee T.H."/>
            <person name="Thi V.H."/>
            <person name="Chalabi S."/>
            <person name="Hu Q."/>
            <person name="Fan C."/>
            <person name="Tollenaere R."/>
            <person name="Lu Y."/>
            <person name="Battail C."/>
            <person name="Shen J."/>
            <person name="Sidebottom C.H."/>
            <person name="Wang X."/>
            <person name="Canaguier A."/>
            <person name="Chauveau A."/>
            <person name="Berard A."/>
            <person name="Deniot G."/>
            <person name="Guan M."/>
            <person name="Liu Z."/>
            <person name="Sun F."/>
            <person name="Lim Y.P."/>
            <person name="Lyons E."/>
            <person name="Town C.D."/>
            <person name="Bancroft I."/>
            <person name="Wang X."/>
            <person name="Meng J."/>
            <person name="Ma J."/>
            <person name="Pires J.C."/>
            <person name="King G.J."/>
            <person name="Brunel D."/>
            <person name="Delourme R."/>
            <person name="Renard M."/>
            <person name="Aury J.M."/>
            <person name="Adams K.L."/>
            <person name="Batley J."/>
            <person name="Snowdon R.J."/>
            <person name="Tost J."/>
            <person name="Edwards D."/>
            <person name="Zhou Y."/>
            <person name="Hua W."/>
            <person name="Sharpe A.G."/>
            <person name="Paterson A.H."/>
            <person name="Guan C."/>
            <person name="Wincker P."/>
        </authorList>
    </citation>
    <scope>NUCLEOTIDE SEQUENCE [LARGE SCALE GENOMIC DNA]</scope>
    <source>
        <strain evidence="5">cv. Darmor-bzh</strain>
    </source>
</reference>
<organism evidence="4 5">
    <name type="scientific">Brassica napus</name>
    <name type="common">Rape</name>
    <dbReference type="NCBI Taxonomy" id="3708"/>
    <lineage>
        <taxon>Eukaryota</taxon>
        <taxon>Viridiplantae</taxon>
        <taxon>Streptophyta</taxon>
        <taxon>Embryophyta</taxon>
        <taxon>Tracheophyta</taxon>
        <taxon>Spermatophyta</taxon>
        <taxon>Magnoliopsida</taxon>
        <taxon>eudicotyledons</taxon>
        <taxon>Gunneridae</taxon>
        <taxon>Pentapetalae</taxon>
        <taxon>rosids</taxon>
        <taxon>malvids</taxon>
        <taxon>Brassicales</taxon>
        <taxon>Brassicaceae</taxon>
        <taxon>Brassiceae</taxon>
        <taxon>Brassica</taxon>
    </lineage>
</organism>
<feature type="compositionally biased region" description="Basic and acidic residues" evidence="1">
    <location>
        <begin position="250"/>
        <end position="264"/>
    </location>
</feature>
<feature type="domain" description="DUF629" evidence="3">
    <location>
        <begin position="1"/>
        <end position="135"/>
    </location>
</feature>
<dbReference type="PANTHER" id="PTHR31152:SF15">
    <property type="entry name" value="PLAC8 FAMILY PROTEIN"/>
    <property type="match status" value="1"/>
</dbReference>
<evidence type="ECO:0000313" key="4">
    <source>
        <dbReference type="EMBL" id="CDY36914.1"/>
    </source>
</evidence>
<evidence type="ECO:0000256" key="1">
    <source>
        <dbReference type="SAM" id="MobiDB-lite"/>
    </source>
</evidence>
<feature type="compositionally biased region" description="Basic residues" evidence="1">
    <location>
        <begin position="240"/>
        <end position="249"/>
    </location>
</feature>
<feature type="region of interest" description="Disordered" evidence="1">
    <location>
        <begin position="222"/>
        <end position="264"/>
    </location>
</feature>
<gene>
    <name evidence="4" type="primary">BnaA06g16990D</name>
    <name evidence="4" type="ORF">GSBRNA2T00063052001</name>
</gene>
<dbReference type="EMBL" id="LK032387">
    <property type="protein sequence ID" value="CDY36914.1"/>
    <property type="molecule type" value="Genomic_DNA"/>
</dbReference>
<dbReference type="Pfam" id="PF04780">
    <property type="entry name" value="DUF629"/>
    <property type="match status" value="1"/>
</dbReference>
<keyword evidence="2" id="KW-0472">Membrane</keyword>
<dbReference type="PaxDb" id="3708-A0A078HHQ6"/>
<dbReference type="Gramene" id="CDY36914">
    <property type="protein sequence ID" value="CDY36914"/>
    <property type="gene ID" value="GSBRNA2T00063052001"/>
</dbReference>
<feature type="compositionally biased region" description="Basic and acidic residues" evidence="1">
    <location>
        <begin position="222"/>
        <end position="239"/>
    </location>
</feature>
<dbReference type="PANTHER" id="PTHR31152">
    <property type="entry name" value="PLAC8 FAMILY PROTEIN"/>
    <property type="match status" value="1"/>
</dbReference>
<keyword evidence="5" id="KW-1185">Reference proteome</keyword>
<proteinExistence type="predicted"/>
<name>A0A078HHQ6_BRANA</name>
<dbReference type="AlphaFoldDB" id="A0A078HHQ6"/>
<sequence length="630" mass="71091">MEILEKEVHDLQNLFERKCEHLGYEGALQTVEDLCLEEGRKRETSPDFTHESYESVLRKRREELSAHELEFFSSSFELEAIKNVLRDADTLKRNQFGYEESYTCTSSQLRDLESGEADEWGMKDSFSEADSFIETAIQKQKEQLSTELNRIDARMMRGVTVVQQLELKLGPASSNDYQIVMLPLVRSYMRAHLEALAEKDATEKSDAASKAFLVELALDSKKEARGRNDHSKHTQEKSKDKKKNKHSKKLKDSKASVGNDHRFNVDSVEHSLPSVASFGDPSEADVVPEAVESLKEQEEECRRRTELELDEIKLEETLEYQRRIEDEAKGKHIAEQQKKYSSLVTTSDAEAVHDICRDGVVVDLDLREQEKSLSQENLVQRNGLPHDLEVTHVYRNGDSRSTNHCEISDAATVQDVKSQKVVANGVATQAGVLQSDQRIGRRGRRQKTSNKVVGPSESTGKERESETLRSNGVINLKQAMADKAEKMKLRQDYRNLWHSDLMGTVTADTPYCCLACLCGPCVSYLLRRRALYNDMSRYTCCAGYMPCSGRCGESKCPQLCLATEVFLCFGNSVASTRFLLQDEFNIQTTKCDNCIIGFMFCLSQVACIFSIVACLVGSDELSEASQILSC</sequence>
<dbReference type="STRING" id="3708.A0A078HHQ6"/>
<dbReference type="InterPro" id="IPR006865">
    <property type="entry name" value="DUF629"/>
</dbReference>